<proteinExistence type="inferred from homology"/>
<dbReference type="Pfam" id="PF00342">
    <property type="entry name" value="PGI"/>
    <property type="match status" value="1"/>
</dbReference>
<dbReference type="GO" id="GO:0004347">
    <property type="term" value="F:glucose-6-phosphate isomerase activity"/>
    <property type="evidence" value="ECO:0007669"/>
    <property type="project" value="UniProtKB-UniRule"/>
</dbReference>
<dbReference type="STRING" id="270918.APR42_08695"/>
<comment type="similarity">
    <text evidence="2 7 8">Belongs to the GPI family.</text>
</comment>
<evidence type="ECO:0000256" key="8">
    <source>
        <dbReference type="RuleBase" id="RU000612"/>
    </source>
</evidence>
<comment type="function">
    <text evidence="7">Catalyzes the reversible isomerization of glucose-6-phosphate to fructose-6-phosphate.</text>
</comment>
<comment type="catalytic activity">
    <reaction evidence="6 7 8">
        <text>alpha-D-glucose 6-phosphate = beta-D-fructose 6-phosphate</text>
        <dbReference type="Rhea" id="RHEA:11816"/>
        <dbReference type="ChEBI" id="CHEBI:57634"/>
        <dbReference type="ChEBI" id="CHEBI:58225"/>
        <dbReference type="EC" id="5.3.1.9"/>
    </reaction>
</comment>
<dbReference type="PANTHER" id="PTHR11469:SF1">
    <property type="entry name" value="GLUCOSE-6-PHOSPHATE ISOMERASE"/>
    <property type="match status" value="1"/>
</dbReference>
<accession>A0A0Q9ZEV6</accession>
<sequence length="543" mass="61512">MKNINPTQTTAWKKLEKHFSDVQQLQLKEQFEKDPERASKFSIAWEDFYLDYSKNRITADTRDLLLELAEECDLKSAIKSYFEGDAINATENRAVLHTALRASADAKIELDGENVVPEVQEVKEKIRKFSEKIISGEKKGYTGKAFTDVVNIGIGGSDLGPVMVTESLTYYHNHLKVHYVSNVDGDHVHETLKNLNSETTLFLVVSKTFTTQETLSNATTIRNWFRKSAPQEAVAEHFAAVSSNLKNVEEFGIAIDNVFPMWDWVGGRFSLWSAVGLSISLAVGYNNFEALLKGAQKMDEHFKTSDLKENIPVQLALLSIWYNNFYKAESEAVIPYTQYLQKLPSYLQQAIMESNGKSVDRNGKKVDYQTGTLIWGEPGTNSQHAFFQLIHQGTKLIPADFIGFKESLHKDKDHHNKLMANFFAQTEALLQGKTKAEVRKELETKGLSDDAIERLLPFKEFDGNKPTNTLLINKLTPESLGKLIAMYEHKIFVQGVVWNIYSYDQWGVELGKQLASNILAEIENKSVNNHDSSTKSLLEFFLK</sequence>
<feature type="active site" description="Proton donor" evidence="7">
    <location>
        <position position="353"/>
    </location>
</feature>
<dbReference type="AlphaFoldDB" id="A0A0Q9ZEV6"/>
<dbReference type="GO" id="GO:0006096">
    <property type="term" value="P:glycolytic process"/>
    <property type="evidence" value="ECO:0007669"/>
    <property type="project" value="UniProtKB-UniRule"/>
</dbReference>
<organism evidence="9 10">
    <name type="scientific">Salegentibacter mishustinae</name>
    <dbReference type="NCBI Taxonomy" id="270918"/>
    <lineage>
        <taxon>Bacteria</taxon>
        <taxon>Pseudomonadati</taxon>
        <taxon>Bacteroidota</taxon>
        <taxon>Flavobacteriia</taxon>
        <taxon>Flavobacteriales</taxon>
        <taxon>Flavobacteriaceae</taxon>
        <taxon>Salegentibacter</taxon>
    </lineage>
</organism>
<dbReference type="UniPathway" id="UPA00109">
    <property type="reaction ID" value="UER00181"/>
</dbReference>
<evidence type="ECO:0000256" key="6">
    <source>
        <dbReference type="ARBA" id="ARBA00029321"/>
    </source>
</evidence>
<keyword evidence="7" id="KW-0963">Cytoplasm</keyword>
<dbReference type="HAMAP" id="MF_00473">
    <property type="entry name" value="G6P_isomerase"/>
    <property type="match status" value="1"/>
</dbReference>
<dbReference type="InterPro" id="IPR023096">
    <property type="entry name" value="G6P_Isomerase_C"/>
</dbReference>
<evidence type="ECO:0000256" key="7">
    <source>
        <dbReference type="HAMAP-Rule" id="MF_00473"/>
    </source>
</evidence>
<evidence type="ECO:0000256" key="3">
    <source>
        <dbReference type="ARBA" id="ARBA00022432"/>
    </source>
</evidence>
<dbReference type="InterPro" id="IPR046348">
    <property type="entry name" value="SIS_dom_sf"/>
</dbReference>
<dbReference type="UniPathway" id="UPA00138"/>
<evidence type="ECO:0000313" key="10">
    <source>
        <dbReference type="Proteomes" id="UP000051643"/>
    </source>
</evidence>
<evidence type="ECO:0000256" key="1">
    <source>
        <dbReference type="ARBA" id="ARBA00004926"/>
    </source>
</evidence>
<dbReference type="PROSITE" id="PS51463">
    <property type="entry name" value="P_GLUCOSE_ISOMERASE_3"/>
    <property type="match status" value="1"/>
</dbReference>
<dbReference type="InterPro" id="IPR035482">
    <property type="entry name" value="SIS_PGI_2"/>
</dbReference>
<dbReference type="GO" id="GO:0006094">
    <property type="term" value="P:gluconeogenesis"/>
    <property type="evidence" value="ECO:0007669"/>
    <property type="project" value="UniProtKB-UniRule"/>
</dbReference>
<dbReference type="InterPro" id="IPR035476">
    <property type="entry name" value="SIS_PGI_1"/>
</dbReference>
<dbReference type="PANTHER" id="PTHR11469">
    <property type="entry name" value="GLUCOSE-6-PHOSPHATE ISOMERASE"/>
    <property type="match status" value="1"/>
</dbReference>
<comment type="subcellular location">
    <subcellularLocation>
        <location evidence="7">Cytoplasm</location>
    </subcellularLocation>
</comment>
<dbReference type="GO" id="GO:0051156">
    <property type="term" value="P:glucose 6-phosphate metabolic process"/>
    <property type="evidence" value="ECO:0007669"/>
    <property type="project" value="TreeGrafter"/>
</dbReference>
<feature type="active site" evidence="7">
    <location>
        <position position="384"/>
    </location>
</feature>
<keyword evidence="5 7" id="KW-0413">Isomerase</keyword>
<dbReference type="GO" id="GO:0005829">
    <property type="term" value="C:cytosol"/>
    <property type="evidence" value="ECO:0007669"/>
    <property type="project" value="TreeGrafter"/>
</dbReference>
<keyword evidence="3 7" id="KW-0312">Gluconeogenesis</keyword>
<evidence type="ECO:0000256" key="4">
    <source>
        <dbReference type="ARBA" id="ARBA00023152"/>
    </source>
</evidence>
<comment type="caution">
    <text evidence="9">The sequence shown here is derived from an EMBL/GenBank/DDBJ whole genome shotgun (WGS) entry which is preliminary data.</text>
</comment>
<dbReference type="RefSeq" id="WP_057482494.1">
    <property type="nucleotide sequence ID" value="NZ_BMWR01000004.1"/>
</dbReference>
<dbReference type="PRINTS" id="PR00662">
    <property type="entry name" value="G6PISOMERASE"/>
</dbReference>
<protein>
    <recommendedName>
        <fullName evidence="7">Glucose-6-phosphate isomerase</fullName>
        <shortName evidence="7">GPI</shortName>
        <ecNumber evidence="7">5.3.1.9</ecNumber>
    </recommendedName>
    <alternativeName>
        <fullName evidence="7">Phosphoglucose isomerase</fullName>
        <shortName evidence="7">PGI</shortName>
    </alternativeName>
    <alternativeName>
        <fullName evidence="7">Phosphohexose isomerase</fullName>
        <shortName evidence="7">PHI</shortName>
    </alternativeName>
</protein>
<gene>
    <name evidence="7 9" type="primary">pgi</name>
    <name evidence="9" type="ORF">APR42_08695</name>
</gene>
<keyword evidence="4 7" id="KW-0324">Glycolysis</keyword>
<dbReference type="Gene3D" id="1.10.1390.10">
    <property type="match status" value="1"/>
</dbReference>
<dbReference type="PROSITE" id="PS00174">
    <property type="entry name" value="P_GLUCOSE_ISOMERASE_2"/>
    <property type="match status" value="1"/>
</dbReference>
<dbReference type="SUPFAM" id="SSF53697">
    <property type="entry name" value="SIS domain"/>
    <property type="match status" value="1"/>
</dbReference>
<dbReference type="EC" id="5.3.1.9" evidence="7"/>
<reference evidence="9" key="1">
    <citation type="submission" date="2015-10" db="EMBL/GenBank/DDBJ databases">
        <title>Draft genome sequence of Salegentibacter mishustinae KCTC 12263.</title>
        <authorList>
            <person name="Lin W."/>
            <person name="Zheng Q."/>
        </authorList>
    </citation>
    <scope>NUCLEOTIDE SEQUENCE [LARGE SCALE GENOMIC DNA]</scope>
    <source>
        <strain evidence="9">KCTC 12263</strain>
    </source>
</reference>
<dbReference type="CDD" id="cd05015">
    <property type="entry name" value="SIS_PGI_1"/>
    <property type="match status" value="1"/>
</dbReference>
<dbReference type="FunFam" id="3.40.50.10490:FF:000004">
    <property type="entry name" value="Glucose-6-phosphate isomerase"/>
    <property type="match status" value="1"/>
</dbReference>
<dbReference type="Proteomes" id="UP000051643">
    <property type="component" value="Unassembled WGS sequence"/>
</dbReference>
<name>A0A0Q9ZEV6_9FLAO</name>
<keyword evidence="10" id="KW-1185">Reference proteome</keyword>
<dbReference type="InterPro" id="IPR018189">
    <property type="entry name" value="Phosphoglucose_isomerase_CS"/>
</dbReference>
<dbReference type="PROSITE" id="PS00765">
    <property type="entry name" value="P_GLUCOSE_ISOMERASE_1"/>
    <property type="match status" value="1"/>
</dbReference>
<dbReference type="EMBL" id="LKTP01000034">
    <property type="protein sequence ID" value="KRG27822.1"/>
    <property type="molecule type" value="Genomic_DNA"/>
</dbReference>
<dbReference type="GO" id="GO:0048029">
    <property type="term" value="F:monosaccharide binding"/>
    <property type="evidence" value="ECO:0007669"/>
    <property type="project" value="TreeGrafter"/>
</dbReference>
<comment type="pathway">
    <text evidence="7">Carbohydrate biosynthesis; gluconeogenesis.</text>
</comment>
<evidence type="ECO:0000313" key="9">
    <source>
        <dbReference type="EMBL" id="KRG27822.1"/>
    </source>
</evidence>
<dbReference type="NCBIfam" id="NF001211">
    <property type="entry name" value="PRK00179.1"/>
    <property type="match status" value="1"/>
</dbReference>
<feature type="active site" evidence="7">
    <location>
        <position position="512"/>
    </location>
</feature>
<comment type="pathway">
    <text evidence="1 7 8">Carbohydrate degradation; glycolysis; D-glyceraldehyde 3-phosphate and glycerone phosphate from D-glucose: step 2/4.</text>
</comment>
<evidence type="ECO:0000256" key="5">
    <source>
        <dbReference type="ARBA" id="ARBA00023235"/>
    </source>
</evidence>
<dbReference type="OrthoDB" id="140919at2"/>
<dbReference type="CDD" id="cd05016">
    <property type="entry name" value="SIS_PGI_2"/>
    <property type="match status" value="1"/>
</dbReference>
<dbReference type="Gene3D" id="3.40.50.10490">
    <property type="entry name" value="Glucose-6-phosphate isomerase like protein, domain 1"/>
    <property type="match status" value="2"/>
</dbReference>
<evidence type="ECO:0000256" key="2">
    <source>
        <dbReference type="ARBA" id="ARBA00006604"/>
    </source>
</evidence>
<dbReference type="GO" id="GO:0097367">
    <property type="term" value="F:carbohydrate derivative binding"/>
    <property type="evidence" value="ECO:0007669"/>
    <property type="project" value="InterPro"/>
</dbReference>
<dbReference type="InterPro" id="IPR001672">
    <property type="entry name" value="G6P_Isomerase"/>
</dbReference>